<gene>
    <name evidence="5" type="ORF">SAMN05421687_10391</name>
</gene>
<dbReference type="SUPFAM" id="SSF51735">
    <property type="entry name" value="NAD(P)-binding Rossmann-fold domains"/>
    <property type="match status" value="1"/>
</dbReference>
<feature type="domain" description="Gfo/Idh/MocA-like oxidoreductase N-terminal" evidence="3">
    <location>
        <begin position="6"/>
        <end position="126"/>
    </location>
</feature>
<evidence type="ECO:0000256" key="1">
    <source>
        <dbReference type="ARBA" id="ARBA00010928"/>
    </source>
</evidence>
<dbReference type="PANTHER" id="PTHR22604">
    <property type="entry name" value="OXIDOREDUCTASES"/>
    <property type="match status" value="1"/>
</dbReference>
<keyword evidence="6" id="KW-1185">Reference proteome</keyword>
<dbReference type="PANTHER" id="PTHR22604:SF105">
    <property type="entry name" value="TRANS-1,2-DIHYDROBENZENE-1,2-DIOL DEHYDROGENASE"/>
    <property type="match status" value="1"/>
</dbReference>
<dbReference type="InterPro" id="IPR050984">
    <property type="entry name" value="Gfo/Idh/MocA_domain"/>
</dbReference>
<dbReference type="InterPro" id="IPR055170">
    <property type="entry name" value="GFO_IDH_MocA-like_dom"/>
</dbReference>
<organism evidence="5 6">
    <name type="scientific">Salimicrobium flavidum</name>
    <dbReference type="NCBI Taxonomy" id="570947"/>
    <lineage>
        <taxon>Bacteria</taxon>
        <taxon>Bacillati</taxon>
        <taxon>Bacillota</taxon>
        <taxon>Bacilli</taxon>
        <taxon>Bacillales</taxon>
        <taxon>Bacillaceae</taxon>
        <taxon>Salimicrobium</taxon>
    </lineage>
</organism>
<dbReference type="InterPro" id="IPR036291">
    <property type="entry name" value="NAD(P)-bd_dom_sf"/>
</dbReference>
<dbReference type="Gene3D" id="3.40.50.720">
    <property type="entry name" value="NAD(P)-binding Rossmann-like Domain"/>
    <property type="match status" value="1"/>
</dbReference>
<dbReference type="AlphaFoldDB" id="A0A1N7J052"/>
<dbReference type="STRING" id="570947.SAMN05421687_10391"/>
<reference evidence="6" key="1">
    <citation type="submission" date="2017-01" db="EMBL/GenBank/DDBJ databases">
        <authorList>
            <person name="Varghese N."/>
            <person name="Submissions S."/>
        </authorList>
    </citation>
    <scope>NUCLEOTIDE SEQUENCE [LARGE SCALE GENOMIC DNA]</scope>
    <source>
        <strain evidence="6">DSM 23127</strain>
    </source>
</reference>
<dbReference type="EMBL" id="FTOC01000003">
    <property type="protein sequence ID" value="SIS42690.1"/>
    <property type="molecule type" value="Genomic_DNA"/>
</dbReference>
<comment type="similarity">
    <text evidence="1">Belongs to the Gfo/Idh/MocA family.</text>
</comment>
<dbReference type="GO" id="GO:0000166">
    <property type="term" value="F:nucleotide binding"/>
    <property type="evidence" value="ECO:0007669"/>
    <property type="project" value="InterPro"/>
</dbReference>
<dbReference type="SUPFAM" id="SSF55347">
    <property type="entry name" value="Glyceraldehyde-3-phosphate dehydrogenase-like, C-terminal domain"/>
    <property type="match status" value="1"/>
</dbReference>
<proteinExistence type="inferred from homology"/>
<keyword evidence="2" id="KW-0560">Oxidoreductase</keyword>
<feature type="domain" description="GFO/IDH/MocA-like oxidoreductase" evidence="4">
    <location>
        <begin position="136"/>
        <end position="254"/>
    </location>
</feature>
<dbReference type="Gene3D" id="3.30.360.10">
    <property type="entry name" value="Dihydrodipicolinate Reductase, domain 2"/>
    <property type="match status" value="1"/>
</dbReference>
<dbReference type="RefSeq" id="WP_327290843.1">
    <property type="nucleotide sequence ID" value="NZ_FTOC01000003.1"/>
</dbReference>
<sequence length="337" mass="37991">MSMEKIRWGIIGTAGIAQQQLIPTMIRARNAEVTAIATGSDIDNARQLADYFEVEKAYDSYENLLDDPDVDAVYIPLPNHLHKEWTIKAARKGKHILCEKPLGLTLEEASEMKKAADEEKVLLMEAFMYYFHPQHERVKEIVTSGEIGEVRYMRASHSFLLPEEKRETNIRAAKEKGGGSIYDLGCYAIHVIRNVLEDEPETVFVHGTEDEKRGIESSSIGYFTFTDGKKAVMESSFDMTNRNEYEIIGTEGRVFVPRAFRPDVQGGEGLVHVTVGDTVRSEAIHGDQYRFEVEHLSEAILNGDEGVVHTLENTLDNMRVIDACHRSIKENSVVHCS</sequence>
<name>A0A1N7J052_9BACI</name>
<dbReference type="GO" id="GO:0016491">
    <property type="term" value="F:oxidoreductase activity"/>
    <property type="evidence" value="ECO:0007669"/>
    <property type="project" value="UniProtKB-KW"/>
</dbReference>
<protein>
    <submittedName>
        <fullName evidence="5">Predicted dehydrogenase</fullName>
    </submittedName>
</protein>
<evidence type="ECO:0000259" key="4">
    <source>
        <dbReference type="Pfam" id="PF22725"/>
    </source>
</evidence>
<dbReference type="InterPro" id="IPR000683">
    <property type="entry name" value="Gfo/Idh/MocA-like_OxRdtase_N"/>
</dbReference>
<evidence type="ECO:0000256" key="2">
    <source>
        <dbReference type="ARBA" id="ARBA00023002"/>
    </source>
</evidence>
<evidence type="ECO:0000313" key="6">
    <source>
        <dbReference type="Proteomes" id="UP000187608"/>
    </source>
</evidence>
<accession>A0A1N7J052</accession>
<evidence type="ECO:0000259" key="3">
    <source>
        <dbReference type="Pfam" id="PF01408"/>
    </source>
</evidence>
<evidence type="ECO:0000313" key="5">
    <source>
        <dbReference type="EMBL" id="SIS42690.1"/>
    </source>
</evidence>
<dbReference type="Pfam" id="PF01408">
    <property type="entry name" value="GFO_IDH_MocA"/>
    <property type="match status" value="1"/>
</dbReference>
<dbReference type="Pfam" id="PF22725">
    <property type="entry name" value="GFO_IDH_MocA_C3"/>
    <property type="match status" value="1"/>
</dbReference>
<dbReference type="Proteomes" id="UP000187608">
    <property type="component" value="Unassembled WGS sequence"/>
</dbReference>